<keyword evidence="7" id="KW-0732">Signal</keyword>
<dbReference type="Proteomes" id="UP000796880">
    <property type="component" value="Unassembled WGS sequence"/>
</dbReference>
<keyword evidence="8" id="KW-0430">Lectin</keyword>
<dbReference type="SMART" id="SM00108">
    <property type="entry name" value="B_lectin"/>
    <property type="match status" value="1"/>
</dbReference>
<evidence type="ECO:0000256" key="19">
    <source>
        <dbReference type="PIRNR" id="PIRNR000641"/>
    </source>
</evidence>
<evidence type="ECO:0000256" key="21">
    <source>
        <dbReference type="SAM" id="Coils"/>
    </source>
</evidence>
<dbReference type="GO" id="GO:0004674">
    <property type="term" value="F:protein serine/threonine kinase activity"/>
    <property type="evidence" value="ECO:0007669"/>
    <property type="project" value="UniProtKB-KW"/>
</dbReference>
<keyword evidence="12 22" id="KW-1133">Transmembrane helix</keyword>
<evidence type="ECO:0000256" key="14">
    <source>
        <dbReference type="ARBA" id="ARBA00023157"/>
    </source>
</evidence>
<evidence type="ECO:0000256" key="3">
    <source>
        <dbReference type="ARBA" id="ARBA00022536"/>
    </source>
</evidence>
<proteinExistence type="inferred from homology"/>
<dbReference type="SUPFAM" id="SSF51110">
    <property type="entry name" value="alpha-D-mannose-specific plant lectins"/>
    <property type="match status" value="1"/>
</dbReference>
<comment type="caution">
    <text evidence="25">The sequence shown here is derived from an EMBL/GenBank/DDBJ whole genome shotgun (WGS) entry which is preliminary data.</text>
</comment>
<keyword evidence="4" id="KW-0597">Phosphoprotein</keyword>
<evidence type="ECO:0000256" key="4">
    <source>
        <dbReference type="ARBA" id="ARBA00022553"/>
    </source>
</evidence>
<evidence type="ECO:0000256" key="17">
    <source>
        <dbReference type="ARBA" id="ARBA00047899"/>
    </source>
</evidence>
<evidence type="ECO:0000256" key="22">
    <source>
        <dbReference type="SAM" id="Phobius"/>
    </source>
</evidence>
<keyword evidence="21" id="KW-0175">Coiled coil</keyword>
<evidence type="ECO:0000256" key="20">
    <source>
        <dbReference type="PROSITE-ProRule" id="PRU10141"/>
    </source>
</evidence>
<dbReference type="InterPro" id="IPR036426">
    <property type="entry name" value="Bulb-type_lectin_dom_sf"/>
</dbReference>
<evidence type="ECO:0000313" key="26">
    <source>
        <dbReference type="Proteomes" id="UP000796880"/>
    </source>
</evidence>
<dbReference type="Pfam" id="PF00069">
    <property type="entry name" value="Pkinase"/>
    <property type="match status" value="1"/>
</dbReference>
<keyword evidence="3" id="KW-0245">EGF-like domain</keyword>
<dbReference type="PANTHER" id="PTHR47976">
    <property type="entry name" value="G-TYPE LECTIN S-RECEPTOR-LIKE SERINE/THREONINE-PROTEIN KINASE SD2-5"/>
    <property type="match status" value="1"/>
</dbReference>
<dbReference type="GO" id="GO:0005524">
    <property type="term" value="F:ATP binding"/>
    <property type="evidence" value="ECO:0007669"/>
    <property type="project" value="UniProtKB-UniRule"/>
</dbReference>
<dbReference type="PIRSF" id="PIRSF000641">
    <property type="entry name" value="SRK"/>
    <property type="match status" value="1"/>
</dbReference>
<dbReference type="AlphaFoldDB" id="A0A8K0MEM7"/>
<evidence type="ECO:0000256" key="1">
    <source>
        <dbReference type="ARBA" id="ARBA00004479"/>
    </source>
</evidence>
<feature type="transmembrane region" description="Helical" evidence="22">
    <location>
        <begin position="436"/>
        <end position="461"/>
    </location>
</feature>
<dbReference type="GO" id="GO:0016020">
    <property type="term" value="C:membrane"/>
    <property type="evidence" value="ECO:0007669"/>
    <property type="project" value="UniProtKB-SubCell"/>
</dbReference>
<dbReference type="InterPro" id="IPR024171">
    <property type="entry name" value="SRK-like_kinase"/>
</dbReference>
<sequence length="803" mass="89580">MGLTVTALPPYGPVDVKLLGTFDGNSQGGSSLFIMKSPIAMAGNSSFTRGSYIYYLDSGLPSTWYNNNPVIMDGWKMRVFLVIQHYSRSFGFYGGFYCAGNCSAYLFSVVAVGEDSHGVVWSANLDNPVGENASVQVTRDKGLVLRDSNGDVVWHSGTISNKSVEGMNLTAAGNLVLFDKEGTMIWQSFDHPTDALLTGQRLYEGQKLVASYFSTLWRDGPFYATLTSAANFSAFVNTSDGRSLMYYQLNSDKSSRNRSGLQYEEDQQKEFLVNLGTSEAAAAYQLEYIEYLKLDMDGRLRTYHYDTSNRSRTNFPVDLVTQECLIDPYQYALMEVRNVSHSSLNNNSDNFSLEPGVTVNRCKHACMQNCSCSVIVFMHENGDCYMSSEILPIGEEHTTNNYSFKSATFVKVSSSEGASSPLPGPPPLPSGHRKNLVAIISGSTAAGITIIVVILISFVMLRKNGLEDEKDDIKQVPGMLMCFSFEDLKGATENFKETLGSGGFGSVFKGVLTDGTRIAVKRLDKMSPGKREFLAEVETIGSLHHFNLVKLVGFCAEKSCRFLVYEYLSNGSLDNWIFSRDREHNLGWQTRKKIILDIAKGLAYLHEDCRQKIIHLDIKPHNILLDEYFNAKISDFGLSTLIDRNESQALTTLRGTPGYLAPEWRQLKVTVKVDVYSFGVVLLEIVSKRRNVDSSRSESSFHLLQLLQMKAKEDRLIDIVEDLDEEMENNREEVERMIRVGAWCLQNDYTIRPPMSIVVKVLEGVMEVDSNIIYMFSHAMSSTSVVHDHITVAAQASTLSAPR</sequence>
<dbReference type="PROSITE" id="PS00108">
    <property type="entry name" value="PROTEIN_KINASE_ST"/>
    <property type="match status" value="1"/>
</dbReference>
<evidence type="ECO:0000256" key="10">
    <source>
        <dbReference type="ARBA" id="ARBA00022777"/>
    </source>
</evidence>
<dbReference type="Gene3D" id="1.10.510.10">
    <property type="entry name" value="Transferase(Phosphotransferase) domain 1"/>
    <property type="match status" value="1"/>
</dbReference>
<feature type="domain" description="Bulb-type lectin" evidence="24">
    <location>
        <begin position="56"/>
        <end position="190"/>
    </location>
</feature>
<evidence type="ECO:0000313" key="25">
    <source>
        <dbReference type="EMBL" id="KAF3443989.1"/>
    </source>
</evidence>
<dbReference type="EC" id="2.7.11.1" evidence="19"/>
<feature type="coiled-coil region" evidence="21">
    <location>
        <begin position="709"/>
        <end position="740"/>
    </location>
</feature>
<dbReference type="InterPro" id="IPR011009">
    <property type="entry name" value="Kinase-like_dom_sf"/>
</dbReference>
<keyword evidence="10 19" id="KW-0418">Kinase</keyword>
<reference evidence="25" key="1">
    <citation type="submission" date="2020-03" db="EMBL/GenBank/DDBJ databases">
        <title>A high-quality chromosome-level genome assembly of a woody plant with both climbing and erect habits, Rhamnella rubrinervis.</title>
        <authorList>
            <person name="Lu Z."/>
            <person name="Yang Y."/>
            <person name="Zhu X."/>
            <person name="Sun Y."/>
        </authorList>
    </citation>
    <scope>NUCLEOTIDE SEQUENCE</scope>
    <source>
        <strain evidence="25">BYM</strain>
        <tissue evidence="25">Leaf</tissue>
    </source>
</reference>
<keyword evidence="2 19" id="KW-0723">Serine/threonine-protein kinase</keyword>
<dbReference type="InterPro" id="IPR017441">
    <property type="entry name" value="Protein_kinase_ATP_BS"/>
</dbReference>
<dbReference type="InterPro" id="IPR000719">
    <property type="entry name" value="Prot_kinase_dom"/>
</dbReference>
<evidence type="ECO:0000259" key="23">
    <source>
        <dbReference type="PROSITE" id="PS50011"/>
    </source>
</evidence>
<dbReference type="SUPFAM" id="SSF56112">
    <property type="entry name" value="Protein kinase-like (PK-like)"/>
    <property type="match status" value="1"/>
</dbReference>
<dbReference type="InterPro" id="IPR008271">
    <property type="entry name" value="Ser/Thr_kinase_AS"/>
</dbReference>
<keyword evidence="15" id="KW-0675">Receptor</keyword>
<dbReference type="Gene3D" id="3.30.200.20">
    <property type="entry name" value="Phosphorylase Kinase, domain 1"/>
    <property type="match status" value="1"/>
</dbReference>
<organism evidence="25 26">
    <name type="scientific">Rhamnella rubrinervis</name>
    <dbReference type="NCBI Taxonomy" id="2594499"/>
    <lineage>
        <taxon>Eukaryota</taxon>
        <taxon>Viridiplantae</taxon>
        <taxon>Streptophyta</taxon>
        <taxon>Embryophyta</taxon>
        <taxon>Tracheophyta</taxon>
        <taxon>Spermatophyta</taxon>
        <taxon>Magnoliopsida</taxon>
        <taxon>eudicotyledons</taxon>
        <taxon>Gunneridae</taxon>
        <taxon>Pentapetalae</taxon>
        <taxon>rosids</taxon>
        <taxon>fabids</taxon>
        <taxon>Rosales</taxon>
        <taxon>Rhamnaceae</taxon>
        <taxon>rhamnoid group</taxon>
        <taxon>Rhamneae</taxon>
        <taxon>Rhamnella</taxon>
    </lineage>
</organism>
<dbReference type="EMBL" id="VOIH02000006">
    <property type="protein sequence ID" value="KAF3443989.1"/>
    <property type="molecule type" value="Genomic_DNA"/>
</dbReference>
<evidence type="ECO:0000256" key="9">
    <source>
        <dbReference type="ARBA" id="ARBA00022741"/>
    </source>
</evidence>
<keyword evidence="5 19" id="KW-0808">Transferase</keyword>
<comment type="catalytic activity">
    <reaction evidence="17 19">
        <text>L-threonyl-[protein] + ATP = O-phospho-L-threonyl-[protein] + ADP + H(+)</text>
        <dbReference type="Rhea" id="RHEA:46608"/>
        <dbReference type="Rhea" id="RHEA-COMP:11060"/>
        <dbReference type="Rhea" id="RHEA-COMP:11605"/>
        <dbReference type="ChEBI" id="CHEBI:15378"/>
        <dbReference type="ChEBI" id="CHEBI:30013"/>
        <dbReference type="ChEBI" id="CHEBI:30616"/>
        <dbReference type="ChEBI" id="CHEBI:61977"/>
        <dbReference type="ChEBI" id="CHEBI:456216"/>
        <dbReference type="EC" id="2.7.11.1"/>
    </reaction>
</comment>
<keyword evidence="9 19" id="KW-0547">Nucleotide-binding</keyword>
<evidence type="ECO:0000256" key="8">
    <source>
        <dbReference type="ARBA" id="ARBA00022734"/>
    </source>
</evidence>
<keyword evidence="13 22" id="KW-0472">Membrane</keyword>
<comment type="catalytic activity">
    <reaction evidence="18 19">
        <text>L-seryl-[protein] + ATP = O-phospho-L-seryl-[protein] + ADP + H(+)</text>
        <dbReference type="Rhea" id="RHEA:17989"/>
        <dbReference type="Rhea" id="RHEA-COMP:9863"/>
        <dbReference type="Rhea" id="RHEA-COMP:11604"/>
        <dbReference type="ChEBI" id="CHEBI:15378"/>
        <dbReference type="ChEBI" id="CHEBI:29999"/>
        <dbReference type="ChEBI" id="CHEBI:30616"/>
        <dbReference type="ChEBI" id="CHEBI:83421"/>
        <dbReference type="ChEBI" id="CHEBI:456216"/>
        <dbReference type="EC" id="2.7.11.1"/>
    </reaction>
</comment>
<feature type="domain" description="Protein kinase" evidence="23">
    <location>
        <begin position="493"/>
        <end position="744"/>
    </location>
</feature>
<dbReference type="InterPro" id="IPR001480">
    <property type="entry name" value="Bulb-type_lectin_dom"/>
</dbReference>
<evidence type="ECO:0000256" key="13">
    <source>
        <dbReference type="ARBA" id="ARBA00023136"/>
    </source>
</evidence>
<dbReference type="OrthoDB" id="4062651at2759"/>
<evidence type="ECO:0000256" key="15">
    <source>
        <dbReference type="ARBA" id="ARBA00023170"/>
    </source>
</evidence>
<keyword evidence="16" id="KW-0325">Glycoprotein</keyword>
<evidence type="ECO:0000256" key="7">
    <source>
        <dbReference type="ARBA" id="ARBA00022729"/>
    </source>
</evidence>
<keyword evidence="11 19" id="KW-0067">ATP-binding</keyword>
<dbReference type="PANTHER" id="PTHR47976:SF66">
    <property type="entry name" value="G-TYPE LECTIN S-RECEPTOR-LIKE SERINE_THREONINE-PROTEIN KINASE SD2-5"/>
    <property type="match status" value="1"/>
</dbReference>
<keyword evidence="6 22" id="KW-0812">Transmembrane</keyword>
<accession>A0A8K0MEM7</accession>
<name>A0A8K0MEM7_9ROSA</name>
<dbReference type="FunFam" id="2.90.10.30:FF:000003">
    <property type="entry name" value="Os04g0303100 protein"/>
    <property type="match status" value="1"/>
</dbReference>
<evidence type="ECO:0000256" key="6">
    <source>
        <dbReference type="ARBA" id="ARBA00022692"/>
    </source>
</evidence>
<evidence type="ECO:0000259" key="24">
    <source>
        <dbReference type="PROSITE" id="PS50927"/>
    </source>
</evidence>
<keyword evidence="14" id="KW-1015">Disulfide bond</keyword>
<dbReference type="GO" id="GO:0030246">
    <property type="term" value="F:carbohydrate binding"/>
    <property type="evidence" value="ECO:0007669"/>
    <property type="project" value="UniProtKB-KW"/>
</dbReference>
<comment type="similarity">
    <text evidence="19">Belongs to the protein kinase superfamily. Ser/Thr protein kinase family.</text>
</comment>
<dbReference type="Gene3D" id="2.90.10.30">
    <property type="match status" value="1"/>
</dbReference>
<dbReference type="SMART" id="SM00220">
    <property type="entry name" value="S_TKc"/>
    <property type="match status" value="1"/>
</dbReference>
<feature type="binding site" evidence="20">
    <location>
        <position position="530"/>
    </location>
    <ligand>
        <name>ATP</name>
        <dbReference type="ChEBI" id="CHEBI:30616"/>
    </ligand>
</feature>
<evidence type="ECO:0000256" key="2">
    <source>
        <dbReference type="ARBA" id="ARBA00022527"/>
    </source>
</evidence>
<evidence type="ECO:0000256" key="16">
    <source>
        <dbReference type="ARBA" id="ARBA00023180"/>
    </source>
</evidence>
<dbReference type="CDD" id="cd14066">
    <property type="entry name" value="STKc_IRAK"/>
    <property type="match status" value="1"/>
</dbReference>
<dbReference type="PROSITE" id="PS00107">
    <property type="entry name" value="PROTEIN_KINASE_ATP"/>
    <property type="match status" value="1"/>
</dbReference>
<dbReference type="PROSITE" id="PS50927">
    <property type="entry name" value="BULB_LECTIN"/>
    <property type="match status" value="1"/>
</dbReference>
<dbReference type="InterPro" id="IPR051343">
    <property type="entry name" value="G-type_lectin_kinases/EP1-like"/>
</dbReference>
<dbReference type="CDD" id="cd00028">
    <property type="entry name" value="B_lectin"/>
    <property type="match status" value="1"/>
</dbReference>
<protein>
    <recommendedName>
        <fullName evidence="19">Receptor-like serine/threonine-protein kinase</fullName>
        <ecNumber evidence="19">2.7.11.1</ecNumber>
    </recommendedName>
</protein>
<dbReference type="PROSITE" id="PS50011">
    <property type="entry name" value="PROTEIN_KINASE_DOM"/>
    <property type="match status" value="1"/>
</dbReference>
<evidence type="ECO:0000256" key="5">
    <source>
        <dbReference type="ARBA" id="ARBA00022679"/>
    </source>
</evidence>
<keyword evidence="26" id="KW-1185">Reference proteome</keyword>
<evidence type="ECO:0000256" key="11">
    <source>
        <dbReference type="ARBA" id="ARBA00022840"/>
    </source>
</evidence>
<evidence type="ECO:0000256" key="12">
    <source>
        <dbReference type="ARBA" id="ARBA00022989"/>
    </source>
</evidence>
<dbReference type="FunFam" id="1.10.510.10:FF:000248">
    <property type="entry name" value="S-receptor-like kinase 5"/>
    <property type="match status" value="1"/>
</dbReference>
<comment type="subcellular location">
    <subcellularLocation>
        <location evidence="1">Membrane</location>
        <topology evidence="1">Single-pass type I membrane protein</topology>
    </subcellularLocation>
</comment>
<dbReference type="FunFam" id="3.30.200.20:FF:000178">
    <property type="entry name" value="serine/threonine-protein kinase PBS1-like"/>
    <property type="match status" value="1"/>
</dbReference>
<gene>
    <name evidence="25" type="ORF">FNV43_RR13679</name>
</gene>
<dbReference type="Pfam" id="PF01453">
    <property type="entry name" value="B_lectin"/>
    <property type="match status" value="1"/>
</dbReference>
<evidence type="ECO:0000256" key="18">
    <source>
        <dbReference type="ARBA" id="ARBA00048679"/>
    </source>
</evidence>
<dbReference type="FunFam" id="2.90.10.10:FF:000039">
    <property type="entry name" value="G-type lectin S-receptor-like serine/threonine-protein kinase SD2-5"/>
    <property type="match status" value="1"/>
</dbReference>